<feature type="transmembrane region" description="Helical" evidence="1">
    <location>
        <begin position="117"/>
        <end position="138"/>
    </location>
</feature>
<keyword evidence="1" id="KW-1133">Transmembrane helix</keyword>
<keyword evidence="3" id="KW-1185">Reference proteome</keyword>
<evidence type="ECO:0000256" key="1">
    <source>
        <dbReference type="SAM" id="Phobius"/>
    </source>
</evidence>
<proteinExistence type="predicted"/>
<gene>
    <name evidence="2" type="ORF">ACFQDO_07220</name>
</gene>
<feature type="transmembrane region" description="Helical" evidence="1">
    <location>
        <begin position="7"/>
        <end position="28"/>
    </location>
</feature>
<dbReference type="RefSeq" id="WP_345718384.1">
    <property type="nucleotide sequence ID" value="NZ_BAABFP010000008.1"/>
</dbReference>
<dbReference type="InterPro" id="IPR021517">
    <property type="entry name" value="DUF3180"/>
</dbReference>
<comment type="caution">
    <text evidence="2">The sequence shown here is derived from an EMBL/GenBank/DDBJ whole genome shotgun (WGS) entry which is preliminary data.</text>
</comment>
<sequence>MLKPTRTLPLVAIAVGVAVVAWIVLRLWMSGGHELPGLPWTAPGVMVLLAGVVLAFGWPVRQWTRGSRLRPLDPLRAARTVVLAKASQYCGALLSGWYAAQVLALLPTLDVEPRRSLAVRAGIALLCAVGLWVVGWLVERWCRVDRSDEDEHSGADVA</sequence>
<dbReference type="Pfam" id="PF11377">
    <property type="entry name" value="DUF3180"/>
    <property type="match status" value="1"/>
</dbReference>
<accession>A0ABW1JE75</accession>
<dbReference type="Proteomes" id="UP001596189">
    <property type="component" value="Unassembled WGS sequence"/>
</dbReference>
<evidence type="ECO:0000313" key="3">
    <source>
        <dbReference type="Proteomes" id="UP001596189"/>
    </source>
</evidence>
<name>A0ABW1JE75_9ACTN</name>
<keyword evidence="1" id="KW-0812">Transmembrane</keyword>
<keyword evidence="1" id="KW-0472">Membrane</keyword>
<protein>
    <submittedName>
        <fullName evidence="2">DUF3180 domain-containing protein</fullName>
    </submittedName>
</protein>
<evidence type="ECO:0000313" key="2">
    <source>
        <dbReference type="EMBL" id="MFC6006918.1"/>
    </source>
</evidence>
<reference evidence="3" key="1">
    <citation type="journal article" date="2019" name="Int. J. Syst. Evol. Microbiol.">
        <title>The Global Catalogue of Microorganisms (GCM) 10K type strain sequencing project: providing services to taxonomists for standard genome sequencing and annotation.</title>
        <authorList>
            <consortium name="The Broad Institute Genomics Platform"/>
            <consortium name="The Broad Institute Genome Sequencing Center for Infectious Disease"/>
            <person name="Wu L."/>
            <person name="Ma J."/>
        </authorList>
    </citation>
    <scope>NUCLEOTIDE SEQUENCE [LARGE SCALE GENOMIC DNA]</scope>
    <source>
        <strain evidence="3">KACC 14249</strain>
    </source>
</reference>
<organism evidence="2 3">
    <name type="scientific">Angustibacter luteus</name>
    <dbReference type="NCBI Taxonomy" id="658456"/>
    <lineage>
        <taxon>Bacteria</taxon>
        <taxon>Bacillati</taxon>
        <taxon>Actinomycetota</taxon>
        <taxon>Actinomycetes</taxon>
        <taxon>Kineosporiales</taxon>
        <taxon>Kineosporiaceae</taxon>
    </lineage>
</organism>
<feature type="transmembrane region" description="Helical" evidence="1">
    <location>
        <begin position="81"/>
        <end position="105"/>
    </location>
</feature>
<feature type="transmembrane region" description="Helical" evidence="1">
    <location>
        <begin position="40"/>
        <end position="60"/>
    </location>
</feature>
<dbReference type="EMBL" id="JBHSRD010000003">
    <property type="protein sequence ID" value="MFC6006918.1"/>
    <property type="molecule type" value="Genomic_DNA"/>
</dbReference>